<feature type="chain" id="PRO_5020414363" evidence="1">
    <location>
        <begin position="22"/>
        <end position="398"/>
    </location>
</feature>
<dbReference type="RefSeq" id="WP_136834575.1">
    <property type="nucleotide sequence ID" value="NZ_SWBQ01000001.1"/>
</dbReference>
<dbReference type="Pfam" id="PF17170">
    <property type="entry name" value="DUF5128"/>
    <property type="match status" value="1"/>
</dbReference>
<evidence type="ECO:0000313" key="2">
    <source>
        <dbReference type="EMBL" id="TKC09162.1"/>
    </source>
</evidence>
<dbReference type="OrthoDB" id="828283at2"/>
<keyword evidence="3" id="KW-1185">Reference proteome</keyword>
<feature type="signal peptide" evidence="1">
    <location>
        <begin position="1"/>
        <end position="21"/>
    </location>
</feature>
<proteinExistence type="predicted"/>
<dbReference type="AlphaFoldDB" id="A0A4V5NZM7"/>
<reference evidence="2 3" key="1">
    <citation type="submission" date="2019-04" db="EMBL/GenBank/DDBJ databases">
        <title>Pedobacter sp. RP-3-15 sp. nov., isolated from Arctic soil.</title>
        <authorList>
            <person name="Dahal R.H."/>
            <person name="Kim D.-U."/>
        </authorList>
    </citation>
    <scope>NUCLEOTIDE SEQUENCE [LARGE SCALE GENOMIC DNA]</scope>
    <source>
        <strain evidence="2 3">RP-3-15</strain>
    </source>
</reference>
<name>A0A4V5NZM7_9SPHI</name>
<dbReference type="EMBL" id="SWBQ01000001">
    <property type="protein sequence ID" value="TKC09162.1"/>
    <property type="molecule type" value="Genomic_DNA"/>
</dbReference>
<dbReference type="Gene3D" id="2.120.10.30">
    <property type="entry name" value="TolB, C-terminal domain"/>
    <property type="match status" value="1"/>
</dbReference>
<protein>
    <submittedName>
        <fullName evidence="2">6-bladed beta-propeller</fullName>
    </submittedName>
</protein>
<gene>
    <name evidence="2" type="ORF">FA047_03445</name>
</gene>
<accession>A0A4V5NZM7</accession>
<dbReference type="InterPro" id="IPR011042">
    <property type="entry name" value="6-blade_b-propeller_TolB-like"/>
</dbReference>
<evidence type="ECO:0000256" key="1">
    <source>
        <dbReference type="SAM" id="SignalP"/>
    </source>
</evidence>
<sequence length="398" mass="45668">MIKRSCLFTFFVVVLAQIAIAQQNPPEKKVLIDIENLNGGTVSEIFAENEYIPLEDTKESQINRIEKVESTKDRYIIHDDKKPGRIFIFDKQGKFIKKITEIPGKKMLDEGFREMWVDHERKEIIAEAFWYKDGNYNVFFDLDGKYLRMEKQTGNIYFGNKINAGVDNYMYDVKDTAKVKHRVTFYDGDKPLSKYVEADTNIRASGMDHNLMSWSGIDVNNNSVLFVESKDYNIRNVGVNGVKEVYKVLFPLKNSLPLDFWTNSTYVGKRFPIVNGNPDLVFGLQNLYKINNWLFFSAMHWNGGWNRVMYNLSTATALEMRNIQGDATNGYLPVTGLGLVGTDKENVYAVLSSAVVFQAKEEIAGKNPVYSTLMQEYFKTSSRLGNPVLIRLKLKSDF</sequence>
<keyword evidence="1" id="KW-0732">Signal</keyword>
<evidence type="ECO:0000313" key="3">
    <source>
        <dbReference type="Proteomes" id="UP000307244"/>
    </source>
</evidence>
<comment type="caution">
    <text evidence="2">The sequence shown here is derived from an EMBL/GenBank/DDBJ whole genome shotgun (WGS) entry which is preliminary data.</text>
</comment>
<organism evidence="2 3">
    <name type="scientific">Pedobacter frigoris</name>
    <dbReference type="NCBI Taxonomy" id="2571272"/>
    <lineage>
        <taxon>Bacteria</taxon>
        <taxon>Pseudomonadati</taxon>
        <taxon>Bacteroidota</taxon>
        <taxon>Sphingobacteriia</taxon>
        <taxon>Sphingobacteriales</taxon>
        <taxon>Sphingobacteriaceae</taxon>
        <taxon>Pedobacter</taxon>
    </lineage>
</organism>
<dbReference type="Proteomes" id="UP000307244">
    <property type="component" value="Unassembled WGS sequence"/>
</dbReference>